<dbReference type="EMBL" id="JACYGY010000001">
    <property type="protein sequence ID" value="MBE9461681.1"/>
    <property type="molecule type" value="Genomic_DNA"/>
</dbReference>
<evidence type="ECO:0000313" key="2">
    <source>
        <dbReference type="EMBL" id="MBE9461681.1"/>
    </source>
</evidence>
<dbReference type="PROSITE" id="PS00061">
    <property type="entry name" value="ADH_SHORT"/>
    <property type="match status" value="1"/>
</dbReference>
<dbReference type="InterPro" id="IPR002347">
    <property type="entry name" value="SDR_fam"/>
</dbReference>
<accession>A0ABR9W876</accession>
<evidence type="ECO:0000256" key="1">
    <source>
        <dbReference type="RuleBase" id="RU000363"/>
    </source>
</evidence>
<comment type="similarity">
    <text evidence="1">Belongs to the short-chain dehydrogenases/reductases (SDR) family.</text>
</comment>
<dbReference type="Proteomes" id="UP000634134">
    <property type="component" value="Unassembled WGS sequence"/>
</dbReference>
<reference evidence="3" key="1">
    <citation type="submission" date="2023-07" db="EMBL/GenBank/DDBJ databases">
        <title>Dyadobacter sp. nov 'subterranea' isolated from contaminted grondwater.</title>
        <authorList>
            <person name="Szabo I."/>
            <person name="Al-Omari J."/>
            <person name="Szerdahelyi S.G."/>
            <person name="Rado J."/>
        </authorList>
    </citation>
    <scope>NUCLEOTIDE SEQUENCE [LARGE SCALE GENOMIC DNA]</scope>
    <source>
        <strain evidence="3">UP-52</strain>
    </source>
</reference>
<comment type="caution">
    <text evidence="2">The sequence shown here is derived from an EMBL/GenBank/DDBJ whole genome shotgun (WGS) entry which is preliminary data.</text>
</comment>
<keyword evidence="3" id="KW-1185">Reference proteome</keyword>
<dbReference type="PRINTS" id="PR00081">
    <property type="entry name" value="GDHRDH"/>
</dbReference>
<dbReference type="Gene3D" id="3.40.50.720">
    <property type="entry name" value="NAD(P)-binding Rossmann-like Domain"/>
    <property type="match status" value="1"/>
</dbReference>
<dbReference type="PANTHER" id="PTHR43976:SF9">
    <property type="entry name" value="OXIDOREDUCTASE"/>
    <property type="match status" value="1"/>
</dbReference>
<dbReference type="RefSeq" id="WP_194119946.1">
    <property type="nucleotide sequence ID" value="NZ_JACYGY010000001.1"/>
</dbReference>
<sequence length="289" mass="31331">MSIILLTGTSSGFGLITAKHLAKQGHSVFATMRDIQTRNLNAAAELTDWAKQEKVKIDIVELDATDDNSVKLAVESIAEKTGGIIDVLINNAGTGFIGLNETLSASQVNQIFQINVIAADRMIKAVLPWMHKNKSGLIVTISSIAARQYIPVMGVYAASKAAIDALSVSYHYELKSSGIDIAIMQPGAYQTTDIVSKQMRPANPSAAKYYSEDMKGYEKQVFQYFEPTEDSRDPKEIAECIADLIETPQGKRKLWTLVGAGPLEEPVGQINTAIKGLTDTVLNARGVKV</sequence>
<dbReference type="InterPro" id="IPR020904">
    <property type="entry name" value="Sc_DH/Rdtase_CS"/>
</dbReference>
<dbReference type="SUPFAM" id="SSF51735">
    <property type="entry name" value="NAD(P)-binding Rossmann-fold domains"/>
    <property type="match status" value="1"/>
</dbReference>
<gene>
    <name evidence="2" type="ORF">IEE83_07285</name>
</gene>
<dbReference type="Pfam" id="PF00106">
    <property type="entry name" value="adh_short"/>
    <property type="match status" value="1"/>
</dbReference>
<dbReference type="PANTHER" id="PTHR43976">
    <property type="entry name" value="SHORT CHAIN DEHYDROGENASE"/>
    <property type="match status" value="1"/>
</dbReference>
<dbReference type="PRINTS" id="PR00080">
    <property type="entry name" value="SDRFAMILY"/>
</dbReference>
<proteinExistence type="inferred from homology"/>
<dbReference type="InterPro" id="IPR051911">
    <property type="entry name" value="SDR_oxidoreductase"/>
</dbReference>
<evidence type="ECO:0000313" key="3">
    <source>
        <dbReference type="Proteomes" id="UP000634134"/>
    </source>
</evidence>
<name>A0ABR9W876_9BACT</name>
<dbReference type="InterPro" id="IPR036291">
    <property type="entry name" value="NAD(P)-bd_dom_sf"/>
</dbReference>
<organism evidence="2 3">
    <name type="scientific">Dyadobacter subterraneus</name>
    <dbReference type="NCBI Taxonomy" id="2773304"/>
    <lineage>
        <taxon>Bacteria</taxon>
        <taxon>Pseudomonadati</taxon>
        <taxon>Bacteroidota</taxon>
        <taxon>Cytophagia</taxon>
        <taxon>Cytophagales</taxon>
        <taxon>Spirosomataceae</taxon>
        <taxon>Dyadobacter</taxon>
    </lineage>
</organism>
<protein>
    <submittedName>
        <fullName evidence="2">SDR family NAD(P)-dependent oxidoreductase</fullName>
    </submittedName>
</protein>